<accession>A0A0E9XSV2</accession>
<keyword evidence="1" id="KW-0472">Membrane</keyword>
<feature type="transmembrane region" description="Helical" evidence="1">
    <location>
        <begin position="46"/>
        <end position="64"/>
    </location>
</feature>
<dbReference type="EMBL" id="GBXM01002765">
    <property type="protein sequence ID" value="JAI05813.1"/>
    <property type="molecule type" value="Transcribed_RNA"/>
</dbReference>
<proteinExistence type="predicted"/>
<evidence type="ECO:0000256" key="1">
    <source>
        <dbReference type="SAM" id="Phobius"/>
    </source>
</evidence>
<sequence>MHAMTCNIDMYIREIIIQLQSLHILNVDLPFFTVLHRIHTAMMKQYSGHFSLLMLCLMLALVEIKTDSQNPEGTSFPISTV</sequence>
<reference evidence="2" key="2">
    <citation type="journal article" date="2015" name="Fish Shellfish Immunol.">
        <title>Early steps in the European eel (Anguilla anguilla)-Vibrio vulnificus interaction in the gills: Role of the RtxA13 toxin.</title>
        <authorList>
            <person name="Callol A."/>
            <person name="Pajuelo D."/>
            <person name="Ebbesson L."/>
            <person name="Teles M."/>
            <person name="MacKenzie S."/>
            <person name="Amaro C."/>
        </authorList>
    </citation>
    <scope>NUCLEOTIDE SEQUENCE</scope>
</reference>
<reference evidence="2" key="1">
    <citation type="submission" date="2014-11" db="EMBL/GenBank/DDBJ databases">
        <authorList>
            <person name="Amaro Gonzalez C."/>
        </authorList>
    </citation>
    <scope>NUCLEOTIDE SEQUENCE</scope>
</reference>
<keyword evidence="1" id="KW-1133">Transmembrane helix</keyword>
<dbReference type="AlphaFoldDB" id="A0A0E9XSV2"/>
<protein>
    <submittedName>
        <fullName evidence="2">Uncharacterized protein</fullName>
    </submittedName>
</protein>
<organism evidence="2">
    <name type="scientific">Anguilla anguilla</name>
    <name type="common">European freshwater eel</name>
    <name type="synonym">Muraena anguilla</name>
    <dbReference type="NCBI Taxonomy" id="7936"/>
    <lineage>
        <taxon>Eukaryota</taxon>
        <taxon>Metazoa</taxon>
        <taxon>Chordata</taxon>
        <taxon>Craniata</taxon>
        <taxon>Vertebrata</taxon>
        <taxon>Euteleostomi</taxon>
        <taxon>Actinopterygii</taxon>
        <taxon>Neopterygii</taxon>
        <taxon>Teleostei</taxon>
        <taxon>Anguilliformes</taxon>
        <taxon>Anguillidae</taxon>
        <taxon>Anguilla</taxon>
    </lineage>
</organism>
<keyword evidence="1" id="KW-0812">Transmembrane</keyword>
<name>A0A0E9XSV2_ANGAN</name>
<evidence type="ECO:0000313" key="2">
    <source>
        <dbReference type="EMBL" id="JAI05813.1"/>
    </source>
</evidence>